<feature type="compositionally biased region" description="Polar residues" evidence="1">
    <location>
        <begin position="80"/>
        <end position="93"/>
    </location>
</feature>
<dbReference type="InterPro" id="IPR025339">
    <property type="entry name" value="DUF4245"/>
</dbReference>
<reference evidence="2 3" key="1">
    <citation type="submission" date="2012-02" db="EMBL/GenBank/DDBJ databases">
        <title>Whole genome shotgun sequence of Gordonia sputi NBRC 100414.</title>
        <authorList>
            <person name="Yoshida I."/>
            <person name="Hosoyama A."/>
            <person name="Tsuchikane K."/>
            <person name="Katsumata H."/>
            <person name="Yamazaki S."/>
            <person name="Fujita N."/>
        </authorList>
    </citation>
    <scope>NUCLEOTIDE SEQUENCE [LARGE SCALE GENOMIC DNA]</scope>
    <source>
        <strain evidence="2 3">NBRC 100414</strain>
    </source>
</reference>
<dbReference type="RefSeq" id="WP_005207948.1">
    <property type="nucleotide sequence ID" value="NZ_BAFC01000114.1"/>
</dbReference>
<keyword evidence="3" id="KW-1185">Reference proteome</keyword>
<organism evidence="2 3">
    <name type="scientific">Gordonia sputi NBRC 100414</name>
    <dbReference type="NCBI Taxonomy" id="1089453"/>
    <lineage>
        <taxon>Bacteria</taxon>
        <taxon>Bacillati</taxon>
        <taxon>Actinomycetota</taxon>
        <taxon>Actinomycetes</taxon>
        <taxon>Mycobacteriales</taxon>
        <taxon>Gordoniaceae</taxon>
        <taxon>Gordonia</taxon>
    </lineage>
</organism>
<evidence type="ECO:0000256" key="1">
    <source>
        <dbReference type="SAM" id="MobiDB-lite"/>
    </source>
</evidence>
<evidence type="ECO:0008006" key="4">
    <source>
        <dbReference type="Google" id="ProtNLM"/>
    </source>
</evidence>
<dbReference type="Proteomes" id="UP000005845">
    <property type="component" value="Unassembled WGS sequence"/>
</dbReference>
<comment type="caution">
    <text evidence="2">The sequence shown here is derived from an EMBL/GenBank/DDBJ whole genome shotgun (WGS) entry which is preliminary data.</text>
</comment>
<sequence>MASKPRILTSGKDMIWTLIPLLAVCALVAIASGNCSVGLTGTASDDKTPAYDVHNGLAADARTMPFPIRRPPTPEGWKPNSGSTGEMAGGSTSSNVGWVTGTGAYLQLTQTNASEDDLVQKLGGDDVSSGTGTKDIGGRTWVTYSTHDGNKFWITDLSDVRIAVMSRGPDSEMEQMAQSVLAQQPLPKTGS</sequence>
<name>H5U548_9ACTN</name>
<protein>
    <recommendedName>
        <fullName evidence="4">DUF4245 domain-containing protein</fullName>
    </recommendedName>
</protein>
<dbReference type="eggNOG" id="ENOG50330AZ">
    <property type="taxonomic scope" value="Bacteria"/>
</dbReference>
<dbReference type="EMBL" id="BAFC01000114">
    <property type="protein sequence ID" value="GAB40856.1"/>
    <property type="molecule type" value="Genomic_DNA"/>
</dbReference>
<feature type="region of interest" description="Disordered" evidence="1">
    <location>
        <begin position="64"/>
        <end position="93"/>
    </location>
</feature>
<dbReference type="Pfam" id="PF14030">
    <property type="entry name" value="DUF4245"/>
    <property type="match status" value="1"/>
</dbReference>
<dbReference type="AlphaFoldDB" id="H5U548"/>
<feature type="region of interest" description="Disordered" evidence="1">
    <location>
        <begin position="169"/>
        <end position="191"/>
    </location>
</feature>
<gene>
    <name evidence="2" type="ORF">GOSPT_116_00150</name>
</gene>
<evidence type="ECO:0000313" key="2">
    <source>
        <dbReference type="EMBL" id="GAB40856.1"/>
    </source>
</evidence>
<evidence type="ECO:0000313" key="3">
    <source>
        <dbReference type="Proteomes" id="UP000005845"/>
    </source>
</evidence>
<accession>H5U548</accession>
<proteinExistence type="predicted"/>